<comment type="caution">
    <text evidence="2">The sequence shown here is derived from an EMBL/GenBank/DDBJ whole genome shotgun (WGS) entry which is preliminary data.</text>
</comment>
<dbReference type="EMBL" id="JBHSBL010000019">
    <property type="protein sequence ID" value="MFC4068516.1"/>
    <property type="molecule type" value="Genomic_DNA"/>
</dbReference>
<dbReference type="RefSeq" id="WP_378069412.1">
    <property type="nucleotide sequence ID" value="NZ_JBHSBL010000019.1"/>
</dbReference>
<evidence type="ECO:0000313" key="3">
    <source>
        <dbReference type="Proteomes" id="UP001595867"/>
    </source>
</evidence>
<name>A0ABV8IYZ2_9ACTN</name>
<accession>A0ABV8IYZ2</accession>
<dbReference type="Pfam" id="PF01243">
    <property type="entry name" value="PNPOx_N"/>
    <property type="match status" value="1"/>
</dbReference>
<evidence type="ECO:0000259" key="1">
    <source>
        <dbReference type="Pfam" id="PF01243"/>
    </source>
</evidence>
<dbReference type="Gene3D" id="2.30.110.10">
    <property type="entry name" value="Electron Transport, Fmn-binding Protein, Chain A"/>
    <property type="match status" value="1"/>
</dbReference>
<feature type="domain" description="Pyridoxamine 5'-phosphate oxidase N-terminal" evidence="1">
    <location>
        <begin position="9"/>
        <end position="118"/>
    </location>
</feature>
<dbReference type="Proteomes" id="UP001595867">
    <property type="component" value="Unassembled WGS sequence"/>
</dbReference>
<proteinExistence type="predicted"/>
<dbReference type="InterPro" id="IPR012349">
    <property type="entry name" value="Split_barrel_FMN-bd"/>
</dbReference>
<evidence type="ECO:0000313" key="2">
    <source>
        <dbReference type="EMBL" id="MFC4068516.1"/>
    </source>
</evidence>
<dbReference type="SUPFAM" id="SSF50475">
    <property type="entry name" value="FMN-binding split barrel"/>
    <property type="match status" value="1"/>
</dbReference>
<protein>
    <submittedName>
        <fullName evidence="2">Pyridoxamine 5'-phosphate oxidase family protein</fullName>
    </submittedName>
</protein>
<gene>
    <name evidence="2" type="ORF">ACFO0C_26615</name>
</gene>
<keyword evidence="3" id="KW-1185">Reference proteome</keyword>
<sequence length="153" mass="16832">MTEDLVSTARRIIDSNSYLTMATADPEGRPWAAPVWFACEGYTDFFWLSRVTTRHSVNVAGRPEVGIVVFDSTVPMGQGQAVYVEAVAGPVPDDEVESALAVYSARSVASGGRPWQMADVAPPAEFRLYRARATAHYVLDDHDSRVEVYPAHR</sequence>
<reference evidence="3" key="1">
    <citation type="journal article" date="2019" name="Int. J. Syst. Evol. Microbiol.">
        <title>The Global Catalogue of Microorganisms (GCM) 10K type strain sequencing project: providing services to taxonomists for standard genome sequencing and annotation.</title>
        <authorList>
            <consortium name="The Broad Institute Genomics Platform"/>
            <consortium name="The Broad Institute Genome Sequencing Center for Infectious Disease"/>
            <person name="Wu L."/>
            <person name="Ma J."/>
        </authorList>
    </citation>
    <scope>NUCLEOTIDE SEQUENCE [LARGE SCALE GENOMIC DNA]</scope>
    <source>
        <strain evidence="3">TBRC 5832</strain>
    </source>
</reference>
<dbReference type="InterPro" id="IPR011576">
    <property type="entry name" value="Pyridox_Oxase_N"/>
</dbReference>
<organism evidence="2 3">
    <name type="scientific">Actinoplanes subglobosus</name>
    <dbReference type="NCBI Taxonomy" id="1547892"/>
    <lineage>
        <taxon>Bacteria</taxon>
        <taxon>Bacillati</taxon>
        <taxon>Actinomycetota</taxon>
        <taxon>Actinomycetes</taxon>
        <taxon>Micromonosporales</taxon>
        <taxon>Micromonosporaceae</taxon>
        <taxon>Actinoplanes</taxon>
    </lineage>
</organism>